<keyword evidence="3 7" id="KW-0808">Transferase</keyword>
<dbReference type="RefSeq" id="WP_114074937.1">
    <property type="nucleotide sequence ID" value="NZ_CP030918.1"/>
</dbReference>
<proteinExistence type="inferred from homology"/>
<dbReference type="PANTHER" id="PTHR43667">
    <property type="entry name" value="CYCLOPROPANE-FATTY-ACYL-PHOSPHOLIPID SYNTHASE"/>
    <property type="match status" value="1"/>
</dbReference>
<evidence type="ECO:0000256" key="6">
    <source>
        <dbReference type="SAM" id="MobiDB-lite"/>
    </source>
</evidence>
<dbReference type="Gene3D" id="3.40.50.150">
    <property type="entry name" value="Vaccinia Virus protein VP39"/>
    <property type="match status" value="1"/>
</dbReference>
<evidence type="ECO:0000256" key="3">
    <source>
        <dbReference type="ARBA" id="ARBA00022679"/>
    </source>
</evidence>
<keyword evidence="4" id="KW-0949">S-adenosyl-L-methionine</keyword>
<dbReference type="GO" id="GO:0008168">
    <property type="term" value="F:methyltransferase activity"/>
    <property type="evidence" value="ECO:0007669"/>
    <property type="project" value="UniProtKB-KW"/>
</dbReference>
<sequence>MLERALDALLRRLIRRGGLSVTYPDGSTRRYGPGAGPPPPANGPRSETPVPGEVAVTIHDKATIRAMLRDPDLGVAEAYMNQRLTIEHDDLRGFLTLAIGNRADNPPAYALWRMLPLRRRIRRLLQWNPAPRARHNVAHHYDLSGALYDLFLDRDRQYSCAYFPTPDLTLDEAQEAKKRHIIKKLALRPGMSVLDIGCGWGGMALTLARDYGVRVTGITLSEEQLALGRKRVAEAGLEDLITLELRDYRDVRGQFDRIVSVGMFEHVGGPHYRRYFRCVRELLTEDGVALIHTIGVNGPPAATSSFIRRYIFPGGALPSLSEIARAVELEKLFFTDIEVLRRHYAETLKKWEERFTAHAAEAEALYDQRFVRMWRYYLLGSEMTFRLHDLVNFQLQLTRRNDVLPITRDYMMD</sequence>
<dbReference type="CDD" id="cd02440">
    <property type="entry name" value="AdoMet_MTases"/>
    <property type="match status" value="1"/>
</dbReference>
<evidence type="ECO:0000256" key="4">
    <source>
        <dbReference type="ARBA" id="ARBA00022691"/>
    </source>
</evidence>
<evidence type="ECO:0000256" key="2">
    <source>
        <dbReference type="ARBA" id="ARBA00022603"/>
    </source>
</evidence>
<reference evidence="8" key="1">
    <citation type="submission" date="2018-07" db="EMBL/GenBank/DDBJ databases">
        <title>Genome sequencing of Paracoccus sp. SC2-6.</title>
        <authorList>
            <person name="Heo J."/>
            <person name="Kim S.-J."/>
            <person name="Kwon S.-W."/>
        </authorList>
    </citation>
    <scope>NUCLEOTIDE SEQUENCE [LARGE SCALE GENOMIC DNA]</scope>
    <source>
        <strain evidence="8">SC2-6</strain>
    </source>
</reference>
<evidence type="ECO:0000256" key="1">
    <source>
        <dbReference type="ARBA" id="ARBA00010815"/>
    </source>
</evidence>
<dbReference type="Proteomes" id="UP000252023">
    <property type="component" value="Chromosome"/>
</dbReference>
<dbReference type="InterPro" id="IPR029063">
    <property type="entry name" value="SAM-dependent_MTases_sf"/>
</dbReference>
<dbReference type="InterPro" id="IPR003333">
    <property type="entry name" value="CMAS"/>
</dbReference>
<feature type="region of interest" description="Disordered" evidence="6">
    <location>
        <begin position="24"/>
        <end position="51"/>
    </location>
</feature>
<dbReference type="Pfam" id="PF02353">
    <property type="entry name" value="CMAS"/>
    <property type="match status" value="1"/>
</dbReference>
<keyword evidence="5" id="KW-0443">Lipid metabolism</keyword>
<comment type="similarity">
    <text evidence="1">Belongs to the CFA/CMAS family.</text>
</comment>
<dbReference type="PANTHER" id="PTHR43667:SF1">
    <property type="entry name" value="CYCLOPROPANE-FATTY-ACYL-PHOSPHOLIPID SYNTHASE"/>
    <property type="match status" value="1"/>
</dbReference>
<dbReference type="GO" id="GO:0008610">
    <property type="term" value="P:lipid biosynthetic process"/>
    <property type="evidence" value="ECO:0007669"/>
    <property type="project" value="InterPro"/>
</dbReference>
<evidence type="ECO:0000256" key="5">
    <source>
        <dbReference type="ARBA" id="ARBA00023098"/>
    </source>
</evidence>
<evidence type="ECO:0000313" key="7">
    <source>
        <dbReference type="EMBL" id="AXC48618.1"/>
    </source>
</evidence>
<dbReference type="KEGG" id="pars:DRW48_01940"/>
<accession>A0A344PGW3</accession>
<dbReference type="InterPro" id="IPR050723">
    <property type="entry name" value="CFA/CMAS"/>
</dbReference>
<dbReference type="PIRSF" id="PIRSF003085">
    <property type="entry name" value="CMAS"/>
    <property type="match status" value="1"/>
</dbReference>
<dbReference type="OrthoDB" id="9782855at2"/>
<keyword evidence="2 7" id="KW-0489">Methyltransferase</keyword>
<gene>
    <name evidence="7" type="ORF">DRW48_01940</name>
</gene>
<dbReference type="GO" id="GO:0032259">
    <property type="term" value="P:methylation"/>
    <property type="evidence" value="ECO:0007669"/>
    <property type="project" value="UniProtKB-KW"/>
</dbReference>
<evidence type="ECO:0000313" key="8">
    <source>
        <dbReference type="Proteomes" id="UP000252023"/>
    </source>
</evidence>
<dbReference type="AlphaFoldDB" id="A0A344PGW3"/>
<keyword evidence="8" id="KW-1185">Reference proteome</keyword>
<protein>
    <submittedName>
        <fullName evidence="7">Class I SAM-dependent methyltransferase</fullName>
    </submittedName>
</protein>
<dbReference type="SUPFAM" id="SSF53335">
    <property type="entry name" value="S-adenosyl-L-methionine-dependent methyltransferases"/>
    <property type="match status" value="1"/>
</dbReference>
<dbReference type="EMBL" id="CP030918">
    <property type="protein sequence ID" value="AXC48618.1"/>
    <property type="molecule type" value="Genomic_DNA"/>
</dbReference>
<name>A0A344PGW3_9RHOB</name>
<organism evidence="7 8">
    <name type="scientific">Paracoccus suum</name>
    <dbReference type="NCBI Taxonomy" id="2259340"/>
    <lineage>
        <taxon>Bacteria</taxon>
        <taxon>Pseudomonadati</taxon>
        <taxon>Pseudomonadota</taxon>
        <taxon>Alphaproteobacteria</taxon>
        <taxon>Rhodobacterales</taxon>
        <taxon>Paracoccaceae</taxon>
        <taxon>Paracoccus</taxon>
    </lineage>
</organism>